<dbReference type="InterPro" id="IPR000086">
    <property type="entry name" value="NUDIX_hydrolase_dom"/>
</dbReference>
<name>A0A858U3E0_9MOLU</name>
<dbReference type="Proteomes" id="UP000501060">
    <property type="component" value="Chromosome"/>
</dbReference>
<dbReference type="SUPFAM" id="SSF55811">
    <property type="entry name" value="Nudix"/>
    <property type="match status" value="1"/>
</dbReference>
<dbReference type="GO" id="GO:0016787">
    <property type="term" value="F:hydrolase activity"/>
    <property type="evidence" value="ECO:0007669"/>
    <property type="project" value="UniProtKB-KW"/>
</dbReference>
<organism evidence="3 4">
    <name type="scientific">Mycoplasma phocoenae</name>
    <dbReference type="NCBI Taxonomy" id="754517"/>
    <lineage>
        <taxon>Bacteria</taxon>
        <taxon>Bacillati</taxon>
        <taxon>Mycoplasmatota</taxon>
        <taxon>Mollicutes</taxon>
        <taxon>Mycoplasmataceae</taxon>
        <taxon>Mycoplasma</taxon>
    </lineage>
</organism>
<keyword evidence="4" id="KW-1185">Reference proteome</keyword>
<evidence type="ECO:0000259" key="2">
    <source>
        <dbReference type="PROSITE" id="PS51462"/>
    </source>
</evidence>
<accession>A0A858U3E0</accession>
<dbReference type="PROSITE" id="PS51462">
    <property type="entry name" value="NUDIX"/>
    <property type="match status" value="1"/>
</dbReference>
<dbReference type="RefSeq" id="WP_169604983.1">
    <property type="nucleotide sequence ID" value="NZ_CP051481.1"/>
</dbReference>
<proteinExistence type="predicted"/>
<dbReference type="Pfam" id="PF00293">
    <property type="entry name" value="NUDIX"/>
    <property type="match status" value="1"/>
</dbReference>
<evidence type="ECO:0000313" key="4">
    <source>
        <dbReference type="Proteomes" id="UP000501060"/>
    </source>
</evidence>
<dbReference type="AlphaFoldDB" id="A0A858U3E0"/>
<protein>
    <submittedName>
        <fullName evidence="3">NUDIX hydrolase</fullName>
    </submittedName>
</protein>
<dbReference type="InterPro" id="IPR020084">
    <property type="entry name" value="NUDIX_hydrolase_CS"/>
</dbReference>
<dbReference type="Gene3D" id="3.90.79.10">
    <property type="entry name" value="Nucleoside Triphosphate Pyrophosphohydrolase"/>
    <property type="match status" value="1"/>
</dbReference>
<dbReference type="KEGG" id="mphe:HGG69_01175"/>
<keyword evidence="1 3" id="KW-0378">Hydrolase</keyword>
<sequence length="181" mass="21036">MEKSKILYENKWINLYETSNGFVYAQRKGVDSIACLCIRKQKNNEYEFLIHYQPLPEIVLKQRWDTCFPCVITGSIELNENPLNAAIREIYEEGGIKVGVNNLIAENKFVSTTQMNETVYAYLFDVTNLKQEIPQNDDSIFESVSYNAWISEQKLRDIIQNKLTLSSLSNLYNLFIITKTQ</sequence>
<feature type="domain" description="Nudix hydrolase" evidence="2">
    <location>
        <begin position="28"/>
        <end position="172"/>
    </location>
</feature>
<reference evidence="3 4" key="1">
    <citation type="submission" date="2020-04" db="EMBL/GenBank/DDBJ databases">
        <title>Novel Mycoplasma species detected in Phocoena phocoena (harbor porpoise) from the USA.</title>
        <authorList>
            <person name="Volokhov D.V."/>
        </authorList>
    </citation>
    <scope>NUCLEOTIDE SEQUENCE [LARGE SCALE GENOMIC DNA]</scope>
    <source>
        <strain evidence="3 4">Phocoena C-264-GEN</strain>
    </source>
</reference>
<dbReference type="EMBL" id="CP051481">
    <property type="protein sequence ID" value="QJG66932.1"/>
    <property type="molecule type" value="Genomic_DNA"/>
</dbReference>
<dbReference type="InterPro" id="IPR015797">
    <property type="entry name" value="NUDIX_hydrolase-like_dom_sf"/>
</dbReference>
<evidence type="ECO:0000256" key="1">
    <source>
        <dbReference type="ARBA" id="ARBA00022801"/>
    </source>
</evidence>
<evidence type="ECO:0000313" key="3">
    <source>
        <dbReference type="EMBL" id="QJG66932.1"/>
    </source>
</evidence>
<dbReference type="PROSITE" id="PS00893">
    <property type="entry name" value="NUDIX_BOX"/>
    <property type="match status" value="1"/>
</dbReference>
<gene>
    <name evidence="3" type="ORF">HGG69_01175</name>
</gene>